<dbReference type="RefSeq" id="WP_147867514.1">
    <property type="nucleotide sequence ID" value="NZ_CP036264.1"/>
</dbReference>
<organism evidence="3 4">
    <name type="scientific">Stieleria maiorica</name>
    <dbReference type="NCBI Taxonomy" id="2795974"/>
    <lineage>
        <taxon>Bacteria</taxon>
        <taxon>Pseudomonadati</taxon>
        <taxon>Planctomycetota</taxon>
        <taxon>Planctomycetia</taxon>
        <taxon>Pirellulales</taxon>
        <taxon>Pirellulaceae</taxon>
        <taxon>Stieleria</taxon>
    </lineage>
</organism>
<evidence type="ECO:0000256" key="2">
    <source>
        <dbReference type="SAM" id="SignalP"/>
    </source>
</evidence>
<gene>
    <name evidence="3" type="ORF">Mal15_19580</name>
</gene>
<dbReference type="KEGG" id="smam:Mal15_19580"/>
<evidence type="ECO:0000313" key="4">
    <source>
        <dbReference type="Proteomes" id="UP000321353"/>
    </source>
</evidence>
<feature type="compositionally biased region" description="Basic residues" evidence="1">
    <location>
        <begin position="245"/>
        <end position="256"/>
    </location>
</feature>
<dbReference type="AlphaFoldDB" id="A0A5B9M9N9"/>
<feature type="signal peptide" evidence="2">
    <location>
        <begin position="1"/>
        <end position="20"/>
    </location>
</feature>
<accession>A0A5B9M9N9</accession>
<feature type="region of interest" description="Disordered" evidence="1">
    <location>
        <begin position="234"/>
        <end position="256"/>
    </location>
</feature>
<feature type="region of interest" description="Disordered" evidence="1">
    <location>
        <begin position="37"/>
        <end position="63"/>
    </location>
</feature>
<protein>
    <submittedName>
        <fullName evidence="3">Uncharacterized protein</fullName>
    </submittedName>
</protein>
<proteinExistence type="predicted"/>
<keyword evidence="2" id="KW-0732">Signal</keyword>
<name>A0A5B9M9N9_9BACT</name>
<evidence type="ECO:0000313" key="3">
    <source>
        <dbReference type="EMBL" id="QEF97912.1"/>
    </source>
</evidence>
<keyword evidence="4" id="KW-1185">Reference proteome</keyword>
<reference evidence="3 4" key="1">
    <citation type="submission" date="2019-02" db="EMBL/GenBank/DDBJ databases">
        <title>Planctomycetal bacteria perform biofilm scaping via a novel small molecule.</title>
        <authorList>
            <person name="Jeske O."/>
            <person name="Boedeker C."/>
            <person name="Wiegand S."/>
            <person name="Breitling P."/>
            <person name="Kallscheuer N."/>
            <person name="Jogler M."/>
            <person name="Rohde M."/>
            <person name="Petersen J."/>
            <person name="Medema M.H."/>
            <person name="Surup F."/>
            <person name="Jogler C."/>
        </authorList>
    </citation>
    <scope>NUCLEOTIDE SEQUENCE [LARGE SCALE GENOMIC DNA]</scope>
    <source>
        <strain evidence="3 4">Mal15</strain>
    </source>
</reference>
<dbReference type="EMBL" id="CP036264">
    <property type="protein sequence ID" value="QEF97912.1"/>
    <property type="molecule type" value="Genomic_DNA"/>
</dbReference>
<evidence type="ECO:0000256" key="1">
    <source>
        <dbReference type="SAM" id="MobiDB-lite"/>
    </source>
</evidence>
<dbReference type="Proteomes" id="UP000321353">
    <property type="component" value="Chromosome"/>
</dbReference>
<feature type="chain" id="PRO_5022866643" evidence="2">
    <location>
        <begin position="21"/>
        <end position="263"/>
    </location>
</feature>
<sequence precursor="true">MKTAAHALFLTLLTVSVGSAQNPWGDWIPQQSRSLPTGMSYQQRAGSTTTHRNGATSKTWGNSGLRQESQLDIGFSAGNDKDNAMKFGRQRDEKWFAGVRGGVRAGYAADTGISQEGRVGNTKVRTYSEAEAFVGVEAGAQAGVSNNGVGINGNAFAGARVRGSVGTDVGPVGVAATGEAWSGVGVEAGVDAKYKNGRVNFDYGVGGAVGVGGKAGGEVSVDLRKPAKAVNRVRSTGRKVSSTSKRVKSKGKAAKNNIKKLFK</sequence>